<evidence type="ECO:0000256" key="1">
    <source>
        <dbReference type="SAM" id="MobiDB-lite"/>
    </source>
</evidence>
<sequence length="53" mass="6013">MQKNVASSKKTPHGGQFRRSQRQRSQGTAKRGVTSRVICLMRASHARLEFSRV</sequence>
<protein>
    <submittedName>
        <fullName evidence="2">Uncharacterized protein</fullName>
    </submittedName>
</protein>
<feature type="compositionally biased region" description="Low complexity" evidence="1">
    <location>
        <begin position="14"/>
        <end position="27"/>
    </location>
</feature>
<accession>A0A3P6F4X0</accession>
<proteinExistence type="predicted"/>
<name>A0A3P6F4X0_BRAOL</name>
<feature type="region of interest" description="Disordered" evidence="1">
    <location>
        <begin position="1"/>
        <end position="35"/>
    </location>
</feature>
<dbReference type="AlphaFoldDB" id="A0A3P6F4X0"/>
<evidence type="ECO:0000313" key="2">
    <source>
        <dbReference type="EMBL" id="VDD39412.1"/>
    </source>
</evidence>
<gene>
    <name evidence="2" type="ORF">BOLC7T44972H</name>
</gene>
<dbReference type="EMBL" id="LR031876">
    <property type="protein sequence ID" value="VDD39412.1"/>
    <property type="molecule type" value="Genomic_DNA"/>
</dbReference>
<reference evidence="2" key="1">
    <citation type="submission" date="2018-11" db="EMBL/GenBank/DDBJ databases">
        <authorList>
            <consortium name="Genoscope - CEA"/>
            <person name="William W."/>
        </authorList>
    </citation>
    <scope>NUCLEOTIDE SEQUENCE</scope>
</reference>
<organism evidence="2">
    <name type="scientific">Brassica oleracea</name>
    <name type="common">Wild cabbage</name>
    <dbReference type="NCBI Taxonomy" id="3712"/>
    <lineage>
        <taxon>Eukaryota</taxon>
        <taxon>Viridiplantae</taxon>
        <taxon>Streptophyta</taxon>
        <taxon>Embryophyta</taxon>
        <taxon>Tracheophyta</taxon>
        <taxon>Spermatophyta</taxon>
        <taxon>Magnoliopsida</taxon>
        <taxon>eudicotyledons</taxon>
        <taxon>Gunneridae</taxon>
        <taxon>Pentapetalae</taxon>
        <taxon>rosids</taxon>
        <taxon>malvids</taxon>
        <taxon>Brassicales</taxon>
        <taxon>Brassicaceae</taxon>
        <taxon>Brassiceae</taxon>
        <taxon>Brassica</taxon>
    </lineage>
</organism>